<sequence>MVVACTLAVALVLALIVLGVWQDDDGPALEPLDSRGDHGPVLPLPGAERSGVGPLPGDLADPPRTLSFGAAEVVHMPIGEDAWAPVAIRVHAIRRGDAAAVDQARPRGLAKPRRVYYADMTLTFEGLGVIDVTPFLTLAQGSRELNIHHAPLALYRPFPPCPSTSDGVTLPAGEPVDVCVVFPGPRPERVRGVSLLGEAGVPTWEGVVS</sequence>
<evidence type="ECO:0000313" key="1">
    <source>
        <dbReference type="EMBL" id="CAA9376028.1"/>
    </source>
</evidence>
<organism evidence="1">
    <name type="scientific">uncultured Nocardioides sp</name>
    <dbReference type="NCBI Taxonomy" id="198441"/>
    <lineage>
        <taxon>Bacteria</taxon>
        <taxon>Bacillati</taxon>
        <taxon>Actinomycetota</taxon>
        <taxon>Actinomycetes</taxon>
        <taxon>Propionibacteriales</taxon>
        <taxon>Nocardioidaceae</taxon>
        <taxon>Nocardioides</taxon>
        <taxon>environmental samples</taxon>
    </lineage>
</organism>
<dbReference type="AlphaFoldDB" id="A0A6J4N2M7"/>
<gene>
    <name evidence="1" type="ORF">AVDCRST_MAG32-1201</name>
</gene>
<reference evidence="1" key="1">
    <citation type="submission" date="2020-02" db="EMBL/GenBank/DDBJ databases">
        <authorList>
            <person name="Meier V. D."/>
        </authorList>
    </citation>
    <scope>NUCLEOTIDE SEQUENCE</scope>
    <source>
        <strain evidence="1">AVDCRST_MAG32</strain>
    </source>
</reference>
<protein>
    <submittedName>
        <fullName evidence="1">Uncharacterized protein</fullName>
    </submittedName>
</protein>
<accession>A0A6J4N2M7</accession>
<proteinExistence type="predicted"/>
<name>A0A6J4N2M7_9ACTN</name>
<dbReference type="EMBL" id="CADCUM010000058">
    <property type="protein sequence ID" value="CAA9376028.1"/>
    <property type="molecule type" value="Genomic_DNA"/>
</dbReference>